<dbReference type="PROSITE" id="PS50088">
    <property type="entry name" value="ANK_REPEAT"/>
    <property type="match status" value="10"/>
</dbReference>
<dbReference type="SMART" id="SM00248">
    <property type="entry name" value="ANK"/>
    <property type="match status" value="14"/>
</dbReference>
<dbReference type="Gene3D" id="1.25.40.20">
    <property type="entry name" value="Ankyrin repeat-containing domain"/>
    <property type="match status" value="4"/>
</dbReference>
<evidence type="ECO:0000256" key="1">
    <source>
        <dbReference type="ARBA" id="ARBA00022737"/>
    </source>
</evidence>
<feature type="repeat" description="ANK" evidence="3">
    <location>
        <begin position="1136"/>
        <end position="1168"/>
    </location>
</feature>
<keyword evidence="1" id="KW-0677">Repeat</keyword>
<feature type="repeat" description="ANK" evidence="3">
    <location>
        <begin position="1007"/>
        <end position="1034"/>
    </location>
</feature>
<dbReference type="Pfam" id="PF12796">
    <property type="entry name" value="Ank_2"/>
    <property type="match status" value="5"/>
</dbReference>
<dbReference type="SUPFAM" id="SSF52540">
    <property type="entry name" value="P-loop containing nucleoside triphosphate hydrolases"/>
    <property type="match status" value="1"/>
</dbReference>
<accession>A0A8B6CDY8</accession>
<reference evidence="5" key="1">
    <citation type="submission" date="2018-11" db="EMBL/GenBank/DDBJ databases">
        <authorList>
            <person name="Alioto T."/>
            <person name="Alioto T."/>
        </authorList>
    </citation>
    <scope>NUCLEOTIDE SEQUENCE</scope>
</reference>
<organism evidence="5 6">
    <name type="scientific">Mytilus galloprovincialis</name>
    <name type="common">Mediterranean mussel</name>
    <dbReference type="NCBI Taxonomy" id="29158"/>
    <lineage>
        <taxon>Eukaryota</taxon>
        <taxon>Metazoa</taxon>
        <taxon>Spiralia</taxon>
        <taxon>Lophotrochozoa</taxon>
        <taxon>Mollusca</taxon>
        <taxon>Bivalvia</taxon>
        <taxon>Autobranchia</taxon>
        <taxon>Pteriomorphia</taxon>
        <taxon>Mytilida</taxon>
        <taxon>Mytiloidea</taxon>
        <taxon>Mytilidae</taxon>
        <taxon>Mytilinae</taxon>
        <taxon>Mytilus</taxon>
    </lineage>
</organism>
<dbReference type="Pfam" id="PF20720">
    <property type="entry name" value="nSTAND3"/>
    <property type="match status" value="1"/>
</dbReference>
<evidence type="ECO:0000256" key="3">
    <source>
        <dbReference type="PROSITE-ProRule" id="PRU00023"/>
    </source>
</evidence>
<dbReference type="InterPro" id="IPR036770">
    <property type="entry name" value="Ankyrin_rpt-contain_sf"/>
</dbReference>
<evidence type="ECO:0000256" key="2">
    <source>
        <dbReference type="ARBA" id="ARBA00023043"/>
    </source>
</evidence>
<dbReference type="PANTHER" id="PTHR24161:SF124">
    <property type="entry name" value="TRANSIENT RECEPTOR POTENTIAL CHANNEL PYREXIA"/>
    <property type="match status" value="1"/>
</dbReference>
<feature type="repeat" description="ANK" evidence="3">
    <location>
        <begin position="1192"/>
        <end position="1224"/>
    </location>
</feature>
<dbReference type="InterPro" id="IPR027417">
    <property type="entry name" value="P-loop_NTPase"/>
</dbReference>
<dbReference type="InterPro" id="IPR002110">
    <property type="entry name" value="Ankyrin_rpt"/>
</dbReference>
<proteinExistence type="predicted"/>
<dbReference type="Proteomes" id="UP000596742">
    <property type="component" value="Unassembled WGS sequence"/>
</dbReference>
<comment type="caution">
    <text evidence="5">The sequence shown here is derived from an EMBL/GenBank/DDBJ whole genome shotgun (WGS) entry which is preliminary data.</text>
</comment>
<gene>
    <name evidence="5" type="ORF">MGAL_10B017121</name>
</gene>
<dbReference type="InterPro" id="IPR049050">
    <property type="entry name" value="nSTAND3"/>
</dbReference>
<dbReference type="SUPFAM" id="SSF48403">
    <property type="entry name" value="Ankyrin repeat"/>
    <property type="match status" value="3"/>
</dbReference>
<keyword evidence="2 3" id="KW-0040">ANK repeat</keyword>
<feature type="repeat" description="ANK" evidence="3">
    <location>
        <begin position="834"/>
        <end position="866"/>
    </location>
</feature>
<feature type="domain" description="Novel STAND NTPase 3" evidence="4">
    <location>
        <begin position="345"/>
        <end position="497"/>
    </location>
</feature>
<feature type="repeat" description="ANK" evidence="3">
    <location>
        <begin position="1102"/>
        <end position="1130"/>
    </location>
</feature>
<evidence type="ECO:0000313" key="5">
    <source>
        <dbReference type="EMBL" id="VDI03520.1"/>
    </source>
</evidence>
<evidence type="ECO:0000313" key="6">
    <source>
        <dbReference type="Proteomes" id="UP000596742"/>
    </source>
</evidence>
<keyword evidence="6" id="KW-1185">Reference proteome</keyword>
<dbReference type="Pfam" id="PF00023">
    <property type="entry name" value="Ank"/>
    <property type="match status" value="1"/>
</dbReference>
<dbReference type="OrthoDB" id="5988093at2759"/>
<feature type="repeat" description="ANK" evidence="3">
    <location>
        <begin position="736"/>
        <end position="768"/>
    </location>
</feature>
<evidence type="ECO:0000259" key="4">
    <source>
        <dbReference type="Pfam" id="PF20720"/>
    </source>
</evidence>
<feature type="repeat" description="ANK" evidence="3">
    <location>
        <begin position="929"/>
        <end position="961"/>
    </location>
</feature>
<dbReference type="PROSITE" id="PS50297">
    <property type="entry name" value="ANK_REP_REGION"/>
    <property type="match status" value="9"/>
</dbReference>
<protein>
    <recommendedName>
        <fullName evidence="4">Novel STAND NTPase 3 domain-containing protein</fullName>
    </recommendedName>
</protein>
<feature type="repeat" description="ANK" evidence="3">
    <location>
        <begin position="974"/>
        <end position="1006"/>
    </location>
</feature>
<dbReference type="EMBL" id="UYJE01001606">
    <property type="protein sequence ID" value="VDI03520.1"/>
    <property type="molecule type" value="Genomic_DNA"/>
</dbReference>
<name>A0A8B6CDY8_MYTGA</name>
<dbReference type="PANTHER" id="PTHR24161">
    <property type="entry name" value="ANK_REP_REGION DOMAIN-CONTAINING PROTEIN-RELATED"/>
    <property type="match status" value="1"/>
</dbReference>
<feature type="repeat" description="ANK" evidence="3">
    <location>
        <begin position="801"/>
        <end position="833"/>
    </location>
</feature>
<feature type="repeat" description="ANK" evidence="3">
    <location>
        <begin position="896"/>
        <end position="928"/>
    </location>
</feature>
<sequence>MTHVIQTSTLYSFLKVNMANLVPTPIQSSIPLDLEKRISELHVEYSSHTGPPGDLDDNRKRWLVVGICVHSILSPALRKYVDPVVTNLYNSLKITDQIDLQTQTIHLRKYGAANIYLNYEAINQNKATHGYRSFLYDYKVQNAVDLSKLFLQTHMAHYTAIDCSCDSSALFGMIDKIDKFPGNVQIAARNVRADVRNPWAHCNFTEWDTMKYNSSLQQIENFIYLLNLNAAEESQFIAELNKWKTNGTGFFQGTTIGLELVYELRQQIQILVEYADVICKSSDTEFSRVHTELREIGNTLIQTDKRISTIENTLAIQGKTLFEYGSLNDADIPEMELWKLKSKLFVETDVVTDIFGILETHNCLLLTGVSGMGKTLTAQHIAFKLFDEKAYSIEPCFNVKYIKSRYKQNVRQVFFVDDICGKYTANINDIENWLKMVEFVKSILVKGKTKILATCRTEVFNEESFKDAFDIFKNDIYELPVQYSLQDKIKIASKYLKKDVQILTDILKNIEFSPVMCFLYSQHDKFEINGFLNSPYEIFRTEWNQLKYSDKEKFCVLLLCVIYNGTINEAMFDVSNDLNTVEKKKLKDIFEFCKLGRDTPRPSITAKLNACIDTYFIKVDKEYKVIHDKMFDFLCFYFGKTLIAPIIKFADDKLISERVQLESMQKPHGEFTIVIPSTEEHRYKERLRTDLENGKIHWCLNNVQMRYKEYRYMFLEVVKDFGDDSKRRFIDFKDENGNTTFIIVCLRGYEEIVELFISFGADVDARNGWFTPLTAACRDVHLGTVESLLEKGSTVNQTNIDEETPLYTACICGHYSLVKRLLERHADINKPNKYYRTPLYVSCLGGYESIVRLLIDKGATVHDCSDLLIGATHGGHDKIVKILITENCDIHSVDIQGRTALFIACEEGNTKIVKLLLDNNANACKCDCEGRTPLHAARIAGNDNIVNMLTQHNSNVNIPKTWQTPDNTRNMLPFGWTPLYEACTRGDIKTIRSLIEGDADVNMANTDGETPLVAACRQVNGQLIDMLLNEGAGICQALIIAIQNNYDSVVKLLVCKGVDRGYKKDNVLGWKSLMTVACTKGSILAVKYLIEKKVDVNQVGDNEHAPICIACNNGYNEIVELLIKNGATLNYPCIKDGKTPLYFACKLGFDKIAETLLENGADFKQKLQLLLDKGLNYCIPDQDGRYPGTGNIAQLSLHKACEYGDYRNVKKLIDQGVNVDVSNSDGVTPLMLCLLQFKEFRNHTLNRYRIIGFLIQKKANIYRRDKNGRTPLELATCMGNVRLIKLFDNGAKR</sequence>